<dbReference type="InterPro" id="IPR041602">
    <property type="entry name" value="Quercetinase_C"/>
</dbReference>
<dbReference type="OrthoDB" id="9780903at2"/>
<sequence>MKVHRPADQRGRTTYGDRTRLCTFSSGDYHDGDWMGWGALRQLNEEFLPPGATVPSQRVANMELLTLVLDGVLLRDDLALGAGALAWTGAGHASDTPVETVGADGARVLRIAIQPERVNLPPAAAIRNADPGAPVDAWTLLAGGDAAPAGLPLRQQAWLRHARLSPGARLALSLVPSHRYWLQLLQGAAMVDGLALSAGDGVAWANESVADAIVAGVDGASVLLFTLPR</sequence>
<name>A0A290XB85_9GAMM</name>
<evidence type="ECO:0000259" key="1">
    <source>
        <dbReference type="Pfam" id="PF17954"/>
    </source>
</evidence>
<dbReference type="AlphaFoldDB" id="A0A290XB85"/>
<evidence type="ECO:0000313" key="3">
    <source>
        <dbReference type="Proteomes" id="UP000218968"/>
    </source>
</evidence>
<dbReference type="Gene3D" id="2.60.120.10">
    <property type="entry name" value="Jelly Rolls"/>
    <property type="match status" value="2"/>
</dbReference>
<dbReference type="InterPro" id="IPR012093">
    <property type="entry name" value="Pirin"/>
</dbReference>
<feature type="domain" description="Quercetin 2,3-dioxygenase C-terminal cupin" evidence="1">
    <location>
        <begin position="140"/>
        <end position="227"/>
    </location>
</feature>
<dbReference type="PANTHER" id="PTHR43212:SF2">
    <property type="entry name" value="PIRIN-LIKE PROTEIN YHAK"/>
    <property type="match status" value="1"/>
</dbReference>
<dbReference type="Pfam" id="PF17954">
    <property type="entry name" value="Pirin_C_2"/>
    <property type="match status" value="1"/>
</dbReference>
<keyword evidence="3" id="KW-1185">Reference proteome</keyword>
<gene>
    <name evidence="2" type="ORF">CNR27_01265</name>
</gene>
<organism evidence="2 3">
    <name type="scientific">Luteimonas chenhongjianii</name>
    <dbReference type="NCBI Taxonomy" id="2006110"/>
    <lineage>
        <taxon>Bacteria</taxon>
        <taxon>Pseudomonadati</taxon>
        <taxon>Pseudomonadota</taxon>
        <taxon>Gammaproteobacteria</taxon>
        <taxon>Lysobacterales</taxon>
        <taxon>Lysobacteraceae</taxon>
        <taxon>Luteimonas</taxon>
    </lineage>
</organism>
<protein>
    <recommendedName>
        <fullName evidence="1">Quercetin 2,3-dioxygenase C-terminal cupin domain-containing protein</fullName>
    </recommendedName>
</protein>
<proteinExistence type="predicted"/>
<dbReference type="KEGG" id="lum:CNR27_01265"/>
<dbReference type="PANTHER" id="PTHR43212">
    <property type="entry name" value="QUERCETIN 2,3-DIOXYGENASE"/>
    <property type="match status" value="1"/>
</dbReference>
<reference evidence="3" key="1">
    <citation type="submission" date="2017-09" db="EMBL/GenBank/DDBJ databases">
        <title>Luteimonas liuhanmingii sp.nov., isolated from the intestinal contents of Tibetan Plateau Pika in Yushu, Qinghai Province, China.</title>
        <authorList>
            <person name="Gui Z."/>
        </authorList>
    </citation>
    <scope>NUCLEOTIDE SEQUENCE [LARGE SCALE GENOMIC DNA]</scope>
    <source>
        <strain evidence="3">100111</strain>
    </source>
</reference>
<dbReference type="InterPro" id="IPR014710">
    <property type="entry name" value="RmlC-like_jellyroll"/>
</dbReference>
<dbReference type="EMBL" id="CP023406">
    <property type="protein sequence ID" value="ATD66248.1"/>
    <property type="molecule type" value="Genomic_DNA"/>
</dbReference>
<dbReference type="InterPro" id="IPR011051">
    <property type="entry name" value="RmlC_Cupin_sf"/>
</dbReference>
<accession>A0A290XB85</accession>
<evidence type="ECO:0000313" key="2">
    <source>
        <dbReference type="EMBL" id="ATD66248.1"/>
    </source>
</evidence>
<dbReference type="SUPFAM" id="SSF51182">
    <property type="entry name" value="RmlC-like cupins"/>
    <property type="match status" value="1"/>
</dbReference>
<dbReference type="RefSeq" id="WP_096296578.1">
    <property type="nucleotide sequence ID" value="NZ_CP023406.1"/>
</dbReference>
<dbReference type="Proteomes" id="UP000218968">
    <property type="component" value="Chromosome"/>
</dbReference>